<comment type="subunit">
    <text evidence="17">Interacts with SELPLG/PSGL1 and PODXL2 through the sialyl Lewis X epitope. SELPLG sulfation appears not to be required for this interaction.</text>
</comment>
<evidence type="ECO:0000256" key="5">
    <source>
        <dbReference type="ARBA" id="ARBA00022659"/>
    </source>
</evidence>
<feature type="disulfide bond" evidence="24">
    <location>
        <begin position="560"/>
        <end position="587"/>
    </location>
</feature>
<dbReference type="FunFam" id="2.10.70.10:FF:000001">
    <property type="entry name" value="Selectin P"/>
    <property type="match status" value="6"/>
</dbReference>
<feature type="domain" description="C-type lectin" evidence="27">
    <location>
        <begin position="121"/>
        <end position="241"/>
    </location>
</feature>
<evidence type="ECO:0000256" key="24">
    <source>
        <dbReference type="PROSITE-ProRule" id="PRU00302"/>
    </source>
</evidence>
<feature type="disulfide bond" evidence="24">
    <location>
        <begin position="622"/>
        <end position="649"/>
    </location>
</feature>
<evidence type="ECO:0000259" key="26">
    <source>
        <dbReference type="PROSITE" id="PS50026"/>
    </source>
</evidence>
<reference evidence="29" key="1">
    <citation type="journal article" date="2022" name="bioRxiv">
        <title>Sequencing and chromosome-scale assembly of the giantPleurodeles waltlgenome.</title>
        <authorList>
            <person name="Brown T."/>
            <person name="Elewa A."/>
            <person name="Iarovenko S."/>
            <person name="Subramanian E."/>
            <person name="Araus A.J."/>
            <person name="Petzold A."/>
            <person name="Susuki M."/>
            <person name="Suzuki K.-i.T."/>
            <person name="Hayashi T."/>
            <person name="Toyoda A."/>
            <person name="Oliveira C."/>
            <person name="Osipova E."/>
            <person name="Leigh N.D."/>
            <person name="Simon A."/>
            <person name="Yun M.H."/>
        </authorList>
    </citation>
    <scope>NUCLEOTIDE SEQUENCE</scope>
    <source>
        <strain evidence="29">20211129_DDA</strain>
        <tissue evidence="29">Liver</tissue>
    </source>
</reference>
<evidence type="ECO:0000256" key="6">
    <source>
        <dbReference type="ARBA" id="ARBA00022692"/>
    </source>
</evidence>
<keyword evidence="4 23" id="KW-0245">EGF-like domain</keyword>
<keyword evidence="16" id="KW-0325">Glycoprotein</keyword>
<evidence type="ECO:0000256" key="8">
    <source>
        <dbReference type="ARBA" id="ARBA00022729"/>
    </source>
</evidence>
<evidence type="ECO:0000256" key="14">
    <source>
        <dbReference type="ARBA" id="ARBA00023136"/>
    </source>
</evidence>
<evidence type="ECO:0000256" key="22">
    <source>
        <dbReference type="ARBA" id="ARBA00045695"/>
    </source>
</evidence>
<comment type="function">
    <text evidence="22">Cell-surface glycoprotein having a role in immunoadhesion. Mediates in the adhesion of blood neutrophils in cytokine-activated endothelium through interaction with SELPLG/PSGL1. May have a role in capillary morphogenesis.</text>
</comment>
<keyword evidence="10" id="KW-0677">Repeat</keyword>
<evidence type="ECO:0000259" key="28">
    <source>
        <dbReference type="PROSITE" id="PS50923"/>
    </source>
</evidence>
<dbReference type="PROSITE" id="PS00615">
    <property type="entry name" value="C_TYPE_LECTIN_1"/>
    <property type="match status" value="1"/>
</dbReference>
<feature type="transmembrane region" description="Helical" evidence="25">
    <location>
        <begin position="657"/>
        <end position="681"/>
    </location>
</feature>
<keyword evidence="14 25" id="KW-0472">Membrane</keyword>
<evidence type="ECO:0000256" key="21">
    <source>
        <dbReference type="ARBA" id="ARBA00043124"/>
    </source>
</evidence>
<keyword evidence="5 24" id="KW-0768">Sushi</keyword>
<evidence type="ECO:0000256" key="1">
    <source>
        <dbReference type="ARBA" id="ARBA00004251"/>
    </source>
</evidence>
<keyword evidence="12" id="KW-0130">Cell adhesion</keyword>
<sequence>MTCELRLLQGVKTKKKKPLVRGEKQGRESVCEEKAWEYQLLRHGNSKEAETGCSAYKGSCWIQQQDIGQEKLAAFVKAGTKELPPPNSAGRQVYYLADHLKMIGLLILSIINYGLLMLPEVDSWTYHYSNVTMNYTLARHWCRAHYTDMVAIQNHEENKHLNELLPFATSYYWIGIRKIRNQWTWVGTNKILTEEATNWATNEPNNKRNNEDCVEIYIKRNKDEGKWNDESCRKKKIALCYTAACHPASCNGNGECVETINNYMCKCNEGFYGPKCQHVVTCKSLDAPENGFLNCTDPVSEFSYKTSCQVSCEKGYVFDSSHTVECASSGNWTAVVPECEAVKCDALENPSNGIMACSHPLGDFMYNSTCYIACDEGFFMKGSDKLVCEASGEWNGDHPQCKAVKCDDISVVEHGTVSCTSPHGDFSYNSTCDFTCAEGYTLSEASHLQCTAQGKWTGEPPKCEVIKCQDLKMVEHSTMTCIGPHSDFSYSSTCDFTCAEGYTLNGSSSLQCTAHSEWTGEVPKCDAVTCVALKRPKHGDMKSTNTVSEFAFGSSYSFHCDQGFELIGAPTVRCSSSGLWTAHTPTCQALQCEVLAEPQNGIMNCSHPFGDFQYKTVCKYECTNGKTLKGLNTLECSASRIWTASPPKCEEPEDSDVYIAVGIAATGASMLSLTSLIICLIKRLQKTAKKFNPSSSCQSLESSGVYQSTVGQV</sequence>
<dbReference type="CDD" id="cd00054">
    <property type="entry name" value="EGF_CA"/>
    <property type="match status" value="1"/>
</dbReference>
<comment type="caution">
    <text evidence="23">Lacks conserved residue(s) required for the propagation of feature annotation.</text>
</comment>
<dbReference type="PROSITE" id="PS50923">
    <property type="entry name" value="SUSHI"/>
    <property type="match status" value="6"/>
</dbReference>
<evidence type="ECO:0000256" key="15">
    <source>
        <dbReference type="ARBA" id="ARBA00023157"/>
    </source>
</evidence>
<dbReference type="InterPro" id="IPR050350">
    <property type="entry name" value="Compl-Cell_Adhes-Reg"/>
</dbReference>
<dbReference type="InterPro" id="IPR000436">
    <property type="entry name" value="Sushi_SCR_CCP_dom"/>
</dbReference>
<dbReference type="SMART" id="SM00034">
    <property type="entry name" value="CLECT"/>
    <property type="match status" value="1"/>
</dbReference>
<dbReference type="CDD" id="cd00033">
    <property type="entry name" value="CCP"/>
    <property type="match status" value="6"/>
</dbReference>
<feature type="disulfide bond" evidence="24">
    <location>
        <begin position="436"/>
        <end position="463"/>
    </location>
</feature>
<evidence type="ECO:0000256" key="19">
    <source>
        <dbReference type="ARBA" id="ARBA00041401"/>
    </source>
</evidence>
<dbReference type="FunFam" id="3.10.100.10:FF:000007">
    <property type="entry name" value="L-selectin"/>
    <property type="match status" value="1"/>
</dbReference>
<dbReference type="InterPro" id="IPR033991">
    <property type="entry name" value="Selectin_CTLD"/>
</dbReference>
<name>A0AAV7TDR4_PLEWA</name>
<keyword evidence="3" id="KW-1003">Cell membrane</keyword>
<protein>
    <recommendedName>
        <fullName evidence="18">E-selectin</fullName>
    </recommendedName>
    <alternativeName>
        <fullName evidence="19">CD62 antigen-like family member E</fullName>
    </alternativeName>
    <alternativeName>
        <fullName evidence="20">Endothelial leukocyte adhesion molecule 1</fullName>
    </alternativeName>
    <alternativeName>
        <fullName evidence="21">Leukocyte-endothelial cell adhesion molecule 2</fullName>
    </alternativeName>
</protein>
<dbReference type="PANTHER" id="PTHR19325:SF493">
    <property type="entry name" value="E-SELECTIN"/>
    <property type="match status" value="1"/>
</dbReference>
<dbReference type="GO" id="GO:0005886">
    <property type="term" value="C:plasma membrane"/>
    <property type="evidence" value="ECO:0007669"/>
    <property type="project" value="UniProtKB-SubCell"/>
</dbReference>
<dbReference type="Gene3D" id="2.10.70.10">
    <property type="entry name" value="Complement Module, domain 1"/>
    <property type="match status" value="6"/>
</dbReference>
<evidence type="ECO:0000256" key="11">
    <source>
        <dbReference type="ARBA" id="ARBA00022837"/>
    </source>
</evidence>
<dbReference type="SUPFAM" id="SSF57535">
    <property type="entry name" value="Complement control module/SCR domain"/>
    <property type="match status" value="6"/>
</dbReference>
<feature type="domain" description="Sushi" evidence="28">
    <location>
        <begin position="466"/>
        <end position="527"/>
    </location>
</feature>
<dbReference type="PROSITE" id="PS01186">
    <property type="entry name" value="EGF_2"/>
    <property type="match status" value="1"/>
</dbReference>
<proteinExistence type="inferred from homology"/>
<feature type="disulfide bond" evidence="24">
    <location>
        <begin position="498"/>
        <end position="525"/>
    </location>
</feature>
<evidence type="ECO:0000256" key="3">
    <source>
        <dbReference type="ARBA" id="ARBA00022475"/>
    </source>
</evidence>
<dbReference type="GO" id="GO:0046872">
    <property type="term" value="F:metal ion binding"/>
    <property type="evidence" value="ECO:0007669"/>
    <property type="project" value="UniProtKB-KW"/>
</dbReference>
<dbReference type="Proteomes" id="UP001066276">
    <property type="component" value="Chromosome 4_1"/>
</dbReference>
<dbReference type="InterPro" id="IPR000742">
    <property type="entry name" value="EGF"/>
</dbReference>
<dbReference type="InterPro" id="IPR002396">
    <property type="entry name" value="Selectin_superfamily"/>
</dbReference>
<feature type="disulfide bond" evidence="23">
    <location>
        <begin position="267"/>
        <end position="276"/>
    </location>
</feature>
<evidence type="ECO:0000256" key="13">
    <source>
        <dbReference type="ARBA" id="ARBA00022989"/>
    </source>
</evidence>
<evidence type="ECO:0000256" key="23">
    <source>
        <dbReference type="PROSITE-ProRule" id="PRU00076"/>
    </source>
</evidence>
<dbReference type="InterPro" id="IPR016187">
    <property type="entry name" value="CTDL_fold"/>
</dbReference>
<dbReference type="Gene3D" id="3.10.100.10">
    <property type="entry name" value="Mannose-Binding Protein A, subunit A"/>
    <property type="match status" value="1"/>
</dbReference>
<gene>
    <name evidence="29" type="ORF">NDU88_006492</name>
</gene>
<dbReference type="SUPFAM" id="SSF56436">
    <property type="entry name" value="C-type lectin-like"/>
    <property type="match status" value="1"/>
</dbReference>
<keyword evidence="7" id="KW-0479">Metal-binding</keyword>
<keyword evidence="15 23" id="KW-1015">Disulfide bond</keyword>
<accession>A0AAV7TDR4</accession>
<evidence type="ECO:0000256" key="12">
    <source>
        <dbReference type="ARBA" id="ARBA00022889"/>
    </source>
</evidence>
<dbReference type="PRINTS" id="PR00343">
    <property type="entry name" value="SELECTIN"/>
</dbReference>
<evidence type="ECO:0000256" key="10">
    <source>
        <dbReference type="ARBA" id="ARBA00022737"/>
    </source>
</evidence>
<comment type="subcellular location">
    <subcellularLocation>
        <location evidence="1">Cell membrane</location>
        <topology evidence="1">Single-pass type I membrane protein</topology>
    </subcellularLocation>
</comment>
<keyword evidence="9" id="KW-0430">Lectin</keyword>
<evidence type="ECO:0000256" key="4">
    <source>
        <dbReference type="ARBA" id="ARBA00022536"/>
    </source>
</evidence>
<evidence type="ECO:0000256" key="9">
    <source>
        <dbReference type="ARBA" id="ARBA00022734"/>
    </source>
</evidence>
<feature type="disulfide bond" evidence="24">
    <location>
        <begin position="312"/>
        <end position="339"/>
    </location>
</feature>
<feature type="domain" description="Sushi" evidence="28">
    <location>
        <begin position="280"/>
        <end position="341"/>
    </location>
</feature>
<dbReference type="Pfam" id="PF00084">
    <property type="entry name" value="Sushi"/>
    <property type="match status" value="6"/>
</dbReference>
<dbReference type="SMART" id="SM00032">
    <property type="entry name" value="CCP"/>
    <property type="match status" value="6"/>
</dbReference>
<evidence type="ECO:0000313" key="30">
    <source>
        <dbReference type="Proteomes" id="UP001066276"/>
    </source>
</evidence>
<dbReference type="InterPro" id="IPR035976">
    <property type="entry name" value="Sushi/SCR/CCP_sf"/>
</dbReference>
<keyword evidence="13 25" id="KW-1133">Transmembrane helix</keyword>
<keyword evidence="11" id="KW-0106">Calcium</keyword>
<dbReference type="PROSITE" id="PS50026">
    <property type="entry name" value="EGF_3"/>
    <property type="match status" value="1"/>
</dbReference>
<evidence type="ECO:0000256" key="25">
    <source>
        <dbReference type="SAM" id="Phobius"/>
    </source>
</evidence>
<dbReference type="GO" id="GO:0007155">
    <property type="term" value="P:cell adhesion"/>
    <property type="evidence" value="ECO:0007669"/>
    <property type="project" value="UniProtKB-KW"/>
</dbReference>
<evidence type="ECO:0000256" key="18">
    <source>
        <dbReference type="ARBA" id="ARBA00040812"/>
    </source>
</evidence>
<dbReference type="PROSITE" id="PS00022">
    <property type="entry name" value="EGF_1"/>
    <property type="match status" value="1"/>
</dbReference>
<feature type="domain" description="Sushi" evidence="28">
    <location>
        <begin position="342"/>
        <end position="403"/>
    </location>
</feature>
<dbReference type="GO" id="GO:0030246">
    <property type="term" value="F:carbohydrate binding"/>
    <property type="evidence" value="ECO:0007669"/>
    <property type="project" value="UniProtKB-KW"/>
</dbReference>
<feature type="domain" description="Sushi" evidence="28">
    <location>
        <begin position="404"/>
        <end position="465"/>
    </location>
</feature>
<dbReference type="PANTHER" id="PTHR19325">
    <property type="entry name" value="COMPLEMENT COMPONENT-RELATED SUSHI DOMAIN-CONTAINING"/>
    <property type="match status" value="1"/>
</dbReference>
<evidence type="ECO:0000256" key="2">
    <source>
        <dbReference type="ARBA" id="ARBA00007360"/>
    </source>
</evidence>
<keyword evidence="6 25" id="KW-0812">Transmembrane</keyword>
<dbReference type="EMBL" id="JANPWB010000007">
    <property type="protein sequence ID" value="KAJ1174672.1"/>
    <property type="molecule type" value="Genomic_DNA"/>
</dbReference>
<organism evidence="29 30">
    <name type="scientific">Pleurodeles waltl</name>
    <name type="common">Iberian ribbed newt</name>
    <dbReference type="NCBI Taxonomy" id="8319"/>
    <lineage>
        <taxon>Eukaryota</taxon>
        <taxon>Metazoa</taxon>
        <taxon>Chordata</taxon>
        <taxon>Craniata</taxon>
        <taxon>Vertebrata</taxon>
        <taxon>Euteleostomi</taxon>
        <taxon>Amphibia</taxon>
        <taxon>Batrachia</taxon>
        <taxon>Caudata</taxon>
        <taxon>Salamandroidea</taxon>
        <taxon>Salamandridae</taxon>
        <taxon>Pleurodelinae</taxon>
        <taxon>Pleurodeles</taxon>
    </lineage>
</organism>
<evidence type="ECO:0000313" key="29">
    <source>
        <dbReference type="EMBL" id="KAJ1174672.1"/>
    </source>
</evidence>
<dbReference type="CDD" id="cd03592">
    <property type="entry name" value="CLECT_selectins_like"/>
    <property type="match status" value="1"/>
</dbReference>
<dbReference type="InterPro" id="IPR001304">
    <property type="entry name" value="C-type_lectin-like"/>
</dbReference>
<feature type="domain" description="Sushi" evidence="28">
    <location>
        <begin position="590"/>
        <end position="651"/>
    </location>
</feature>
<evidence type="ECO:0000259" key="27">
    <source>
        <dbReference type="PROSITE" id="PS50041"/>
    </source>
</evidence>
<comment type="caution">
    <text evidence="29">The sequence shown here is derived from an EMBL/GenBank/DDBJ whole genome shotgun (WGS) entry which is preliminary data.</text>
</comment>
<evidence type="ECO:0000256" key="16">
    <source>
        <dbReference type="ARBA" id="ARBA00023180"/>
    </source>
</evidence>
<feature type="disulfide bond" evidence="24">
    <location>
        <begin position="374"/>
        <end position="401"/>
    </location>
</feature>
<dbReference type="Pfam" id="PF00059">
    <property type="entry name" value="Lectin_C"/>
    <property type="match status" value="1"/>
</dbReference>
<dbReference type="PROSITE" id="PS50041">
    <property type="entry name" value="C_TYPE_LECTIN_2"/>
    <property type="match status" value="1"/>
</dbReference>
<dbReference type="AlphaFoldDB" id="A0AAV7TDR4"/>
<dbReference type="InterPro" id="IPR018378">
    <property type="entry name" value="C-type_lectin_CS"/>
</dbReference>
<comment type="similarity">
    <text evidence="2">Belongs to the selectin/LECAM family.</text>
</comment>
<evidence type="ECO:0000256" key="20">
    <source>
        <dbReference type="ARBA" id="ARBA00042113"/>
    </source>
</evidence>
<evidence type="ECO:0000256" key="17">
    <source>
        <dbReference type="ARBA" id="ARBA00038738"/>
    </source>
</evidence>
<dbReference type="InterPro" id="IPR016186">
    <property type="entry name" value="C-type_lectin-like/link_sf"/>
</dbReference>
<keyword evidence="8" id="KW-0732">Signal</keyword>
<evidence type="ECO:0000256" key="7">
    <source>
        <dbReference type="ARBA" id="ARBA00022723"/>
    </source>
</evidence>
<keyword evidence="30" id="KW-1185">Reference proteome</keyword>
<feature type="domain" description="Sushi" evidence="28">
    <location>
        <begin position="528"/>
        <end position="589"/>
    </location>
</feature>
<feature type="domain" description="EGF-like" evidence="26">
    <location>
        <begin position="241"/>
        <end position="277"/>
    </location>
</feature>
<dbReference type="Pfam" id="PF00008">
    <property type="entry name" value="EGF"/>
    <property type="match status" value="1"/>
</dbReference>